<dbReference type="GO" id="GO:0031965">
    <property type="term" value="C:nuclear membrane"/>
    <property type="evidence" value="ECO:0007669"/>
    <property type="project" value="UniProtKB-SubCell"/>
</dbReference>
<feature type="compositionally biased region" description="Basic and acidic residues" evidence="13">
    <location>
        <begin position="641"/>
        <end position="673"/>
    </location>
</feature>
<evidence type="ECO:0000256" key="6">
    <source>
        <dbReference type="ARBA" id="ARBA00022816"/>
    </source>
</evidence>
<proteinExistence type="inferred from homology"/>
<dbReference type="GO" id="GO:0015031">
    <property type="term" value="P:protein transport"/>
    <property type="evidence" value="ECO:0007669"/>
    <property type="project" value="UniProtKB-KW"/>
</dbReference>
<dbReference type="Proteomes" id="UP000887229">
    <property type="component" value="Unassembled WGS sequence"/>
</dbReference>
<feature type="region of interest" description="Disordered" evidence="13">
    <location>
        <begin position="620"/>
        <end position="673"/>
    </location>
</feature>
<keyword evidence="8 14" id="KW-1133">Transmembrane helix</keyword>
<keyword evidence="12" id="KW-0539">Nucleus</keyword>
<dbReference type="RefSeq" id="XP_046121511.1">
    <property type="nucleotide sequence ID" value="XM_046260906.1"/>
</dbReference>
<keyword evidence="6" id="KW-0509">mRNA transport</keyword>
<evidence type="ECO:0000256" key="8">
    <source>
        <dbReference type="ARBA" id="ARBA00022989"/>
    </source>
</evidence>
<gene>
    <name evidence="15" type="ORF">F5Z01DRAFT_616360</name>
</gene>
<keyword evidence="7" id="KW-0653">Protein transport</keyword>
<feature type="transmembrane region" description="Helical" evidence="14">
    <location>
        <begin position="23"/>
        <end position="41"/>
    </location>
</feature>
<reference evidence="15" key="1">
    <citation type="journal article" date="2021" name="IMA Fungus">
        <title>Genomic characterization of three marine fungi, including Emericellopsis atlantica sp. nov. with signatures of a generalist lifestyle and marine biomass degradation.</title>
        <authorList>
            <person name="Hagestad O.C."/>
            <person name="Hou L."/>
            <person name="Andersen J.H."/>
            <person name="Hansen E.H."/>
            <person name="Altermark B."/>
            <person name="Li C."/>
            <person name="Kuhnert E."/>
            <person name="Cox R.J."/>
            <person name="Crous P.W."/>
            <person name="Spatafora J.W."/>
            <person name="Lail K."/>
            <person name="Amirebrahimi M."/>
            <person name="Lipzen A."/>
            <person name="Pangilinan J."/>
            <person name="Andreopoulos W."/>
            <person name="Hayes R.D."/>
            <person name="Ng V."/>
            <person name="Grigoriev I.V."/>
            <person name="Jackson S.A."/>
            <person name="Sutton T.D.S."/>
            <person name="Dobson A.D.W."/>
            <person name="Rama T."/>
        </authorList>
    </citation>
    <scope>NUCLEOTIDE SEQUENCE</scope>
    <source>
        <strain evidence="15">TS7</strain>
    </source>
</reference>
<protein>
    <submittedName>
        <fullName evidence="15">Nuclear envelope protein</fullName>
    </submittedName>
</protein>
<feature type="transmembrane region" description="Helical" evidence="14">
    <location>
        <begin position="62"/>
        <end position="81"/>
    </location>
</feature>
<dbReference type="GO" id="GO:0006999">
    <property type="term" value="P:nuclear pore organization"/>
    <property type="evidence" value="ECO:0007669"/>
    <property type="project" value="TreeGrafter"/>
</dbReference>
<evidence type="ECO:0000256" key="11">
    <source>
        <dbReference type="ARBA" id="ARBA00023136"/>
    </source>
</evidence>
<evidence type="ECO:0000256" key="2">
    <source>
        <dbReference type="ARBA" id="ARBA00004567"/>
    </source>
</evidence>
<evidence type="ECO:0000256" key="1">
    <source>
        <dbReference type="ARBA" id="ARBA00004232"/>
    </source>
</evidence>
<dbReference type="GO" id="GO:0070631">
    <property type="term" value="P:spindle pole body localization"/>
    <property type="evidence" value="ECO:0007669"/>
    <property type="project" value="TreeGrafter"/>
</dbReference>
<dbReference type="OrthoDB" id="67850at2759"/>
<dbReference type="PANTHER" id="PTHR13269:SF6">
    <property type="entry name" value="NUCLEOPORIN NDC1"/>
    <property type="match status" value="1"/>
</dbReference>
<feature type="compositionally biased region" description="Low complexity" evidence="13">
    <location>
        <begin position="623"/>
        <end position="640"/>
    </location>
</feature>
<keyword evidence="9" id="KW-0811">Translocation</keyword>
<keyword evidence="11 14" id="KW-0472">Membrane</keyword>
<keyword evidence="16" id="KW-1185">Reference proteome</keyword>
<evidence type="ECO:0000256" key="4">
    <source>
        <dbReference type="ARBA" id="ARBA00022448"/>
    </source>
</evidence>
<evidence type="ECO:0000313" key="15">
    <source>
        <dbReference type="EMBL" id="KAG9257587.1"/>
    </source>
</evidence>
<dbReference type="GO" id="GO:0070762">
    <property type="term" value="C:nuclear pore transmembrane ring"/>
    <property type="evidence" value="ECO:0007669"/>
    <property type="project" value="TreeGrafter"/>
</dbReference>
<dbReference type="GeneID" id="70291809"/>
<keyword evidence="5 14" id="KW-0812">Transmembrane</keyword>
<feature type="transmembrane region" description="Helical" evidence="14">
    <location>
        <begin position="106"/>
        <end position="124"/>
    </location>
</feature>
<evidence type="ECO:0000256" key="9">
    <source>
        <dbReference type="ARBA" id="ARBA00023010"/>
    </source>
</evidence>
<evidence type="ECO:0000256" key="12">
    <source>
        <dbReference type="ARBA" id="ARBA00023242"/>
    </source>
</evidence>
<dbReference type="GO" id="GO:0106166">
    <property type="term" value="F:spindle pole body-nuclear membrane anchor activity"/>
    <property type="evidence" value="ECO:0007669"/>
    <property type="project" value="TreeGrafter"/>
</dbReference>
<comment type="caution">
    <text evidence="15">The sequence shown here is derived from an EMBL/GenBank/DDBJ whole genome shotgun (WGS) entry which is preliminary data.</text>
</comment>
<accession>A0A9P7ZTM2</accession>
<dbReference type="EMBL" id="MU251245">
    <property type="protein sequence ID" value="KAG9257587.1"/>
    <property type="molecule type" value="Genomic_DNA"/>
</dbReference>
<evidence type="ECO:0000256" key="14">
    <source>
        <dbReference type="SAM" id="Phobius"/>
    </source>
</evidence>
<sequence length="673" mass="75284">MAPLTVRRAPYKDFLQPALQSRFASTALVLFIVSYAEALLLSRWDSLLWSWFPLGPTGFRTLAIFSSGLSILVLRIAHYHVGLRTTGSGFHTLRANLSKLSTYETAFWYIVSTCIFCPIFIYSISPSASLRWVSYTSGDRARANERTIFLALYLGACALKQSLDHFIGDVDHLDLGIVFRQLDDNPGSDKPPPSREVRLLIHFPKLVAESAVKSAWVLGFSIVAHLVTPIRSIAYGWTLMFLRPFYNMPRSNILPPTHPLDFWLCVRCVMAGSLLFVVWTAGNTAFSIFMVKTPLKNGQPLSSESKDPNGSLLNGLKSKKPSVQSFAMWELAHIAENLETRRKAIYADIDRPQGPMWTQVYGVCIDVIKSIEVRAEAWGKPPAPPPPAPVEEPRERTAAPIKTDNIFSPERPSTTRSRLRDYAQAEVKELLRGDGQPHKSALNELRPIAKKTWEQTKDNVLTKEQRDALTAENVRSHWKRAVLWSMRSGFVRALFQQQFRTEFAGAVLGTPFAEPMLYVHASNALCQLAVHSLTEDPFGHVHRDVASIICTLTSVIGQIESMKQRFPVHWTDIQGSATCPEVDEVVDALRKGLGQVVASFESFSSELGLTRTELRLAKEAAAKPEPVAPKQQAPAAPKPVQEAKPRVERRISRAEEVPRRRLASKPEMEQVRG</sequence>
<dbReference type="AlphaFoldDB" id="A0A9P7ZTM2"/>
<evidence type="ECO:0000256" key="3">
    <source>
        <dbReference type="ARBA" id="ARBA00005760"/>
    </source>
</evidence>
<comment type="subcellular location">
    <subcellularLocation>
        <location evidence="1">Nucleus membrane</location>
        <topology evidence="1">Multi-pass membrane protein</topology>
    </subcellularLocation>
    <subcellularLocation>
        <location evidence="2">Nucleus</location>
        <location evidence="2">Nuclear pore complex</location>
    </subcellularLocation>
</comment>
<evidence type="ECO:0000256" key="10">
    <source>
        <dbReference type="ARBA" id="ARBA00023132"/>
    </source>
</evidence>
<name>A0A9P7ZTM2_9HYPO</name>
<organism evidence="15 16">
    <name type="scientific">Emericellopsis atlantica</name>
    <dbReference type="NCBI Taxonomy" id="2614577"/>
    <lineage>
        <taxon>Eukaryota</taxon>
        <taxon>Fungi</taxon>
        <taxon>Dikarya</taxon>
        <taxon>Ascomycota</taxon>
        <taxon>Pezizomycotina</taxon>
        <taxon>Sordariomycetes</taxon>
        <taxon>Hypocreomycetidae</taxon>
        <taxon>Hypocreales</taxon>
        <taxon>Bionectriaceae</taxon>
        <taxon>Emericellopsis</taxon>
    </lineage>
</organism>
<evidence type="ECO:0000313" key="16">
    <source>
        <dbReference type="Proteomes" id="UP000887229"/>
    </source>
</evidence>
<evidence type="ECO:0000256" key="5">
    <source>
        <dbReference type="ARBA" id="ARBA00022692"/>
    </source>
</evidence>
<dbReference type="GO" id="GO:0005816">
    <property type="term" value="C:spindle pole body"/>
    <property type="evidence" value="ECO:0007669"/>
    <property type="project" value="TreeGrafter"/>
</dbReference>
<comment type="similarity">
    <text evidence="3">Belongs to the NDC1 family.</text>
</comment>
<dbReference type="GO" id="GO:0051028">
    <property type="term" value="P:mRNA transport"/>
    <property type="evidence" value="ECO:0007669"/>
    <property type="project" value="UniProtKB-KW"/>
</dbReference>
<evidence type="ECO:0000256" key="13">
    <source>
        <dbReference type="SAM" id="MobiDB-lite"/>
    </source>
</evidence>
<dbReference type="PANTHER" id="PTHR13269">
    <property type="entry name" value="NUCLEOPORIN NDC1"/>
    <property type="match status" value="1"/>
</dbReference>
<dbReference type="InterPro" id="IPR019049">
    <property type="entry name" value="Nucleoporin_prot_Ndc1/Nup"/>
</dbReference>
<keyword evidence="10" id="KW-0906">Nuclear pore complex</keyword>
<dbReference type="Pfam" id="PF09531">
    <property type="entry name" value="Ndc1_Nup"/>
    <property type="match status" value="1"/>
</dbReference>
<keyword evidence="4" id="KW-0813">Transport</keyword>
<evidence type="ECO:0000256" key="7">
    <source>
        <dbReference type="ARBA" id="ARBA00022927"/>
    </source>
</evidence>